<dbReference type="PANTHER" id="PTHR43351">
    <property type="entry name" value="L(+)-TARTRATE DEHYDRATASE SUBUNIT BETA"/>
    <property type="match status" value="1"/>
</dbReference>
<dbReference type="Proteomes" id="UP000315364">
    <property type="component" value="Chromosome"/>
</dbReference>
<dbReference type="Gene3D" id="3.20.130.10">
    <property type="entry name" value="Fe-S hydro-lyase, tartrate dehydratase beta-type, catalytic domain"/>
    <property type="match status" value="1"/>
</dbReference>
<proteinExistence type="inferred from homology"/>
<dbReference type="EMBL" id="CP042304">
    <property type="protein sequence ID" value="QDZ11868.1"/>
    <property type="molecule type" value="Genomic_DNA"/>
</dbReference>
<dbReference type="InterPro" id="IPR036660">
    <property type="entry name" value="Fe-S_hydroAse_TtdB_cat_sf"/>
</dbReference>
<evidence type="ECO:0000259" key="3">
    <source>
        <dbReference type="Pfam" id="PF05683"/>
    </source>
</evidence>
<keyword evidence="5" id="KW-1185">Reference proteome</keyword>
<accession>A0A5B8LU92</accession>
<protein>
    <submittedName>
        <fullName evidence="4">Fumarate hydratase</fullName>
    </submittedName>
</protein>
<reference evidence="4 5" key="1">
    <citation type="submission" date="2019-07" db="EMBL/GenBank/DDBJ databases">
        <title>Full genome sequence of Devosia sp. Gsoil 520.</title>
        <authorList>
            <person name="Im W.-T."/>
        </authorList>
    </citation>
    <scope>NUCLEOTIDE SEQUENCE [LARGE SCALE GENOMIC DNA]</scope>
    <source>
        <strain evidence="4 5">Gsoil 520</strain>
    </source>
</reference>
<dbReference type="PANTHER" id="PTHR43351:SF2">
    <property type="entry name" value="L(+)-TARTRATE DEHYDRATASE SUBUNIT BETA-RELATED"/>
    <property type="match status" value="1"/>
</dbReference>
<name>A0A5B8LU92_9HYPH</name>
<evidence type="ECO:0000313" key="5">
    <source>
        <dbReference type="Proteomes" id="UP000315364"/>
    </source>
</evidence>
<dbReference type="OrthoDB" id="9798978at2"/>
<evidence type="ECO:0000313" key="4">
    <source>
        <dbReference type="EMBL" id="QDZ11868.1"/>
    </source>
</evidence>
<dbReference type="SUPFAM" id="SSF117457">
    <property type="entry name" value="FumA C-terminal domain-like"/>
    <property type="match status" value="1"/>
</dbReference>
<sequence>MRNITLPATRADVADLKLGDMVTLSGPIVVTAGIPTHHRIIDCIENGKPTPIELEESAFFHLGSYSRETENGFEILYMNPTTSTRFNDLMPRIIRHFGLRCIGGKGGLDAECARALGEVGGVYLSFLGGGAPIISSAIRRIRQVAWDDLISHYRLVELEVEALGPLTVAIDAQGRSLYQDIDETAAAKRAGILEQLARQRAATQ</sequence>
<gene>
    <name evidence="4" type="ORF">FPZ08_14620</name>
</gene>
<dbReference type="Pfam" id="PF05683">
    <property type="entry name" value="Fumerase_C"/>
    <property type="match status" value="1"/>
</dbReference>
<dbReference type="AlphaFoldDB" id="A0A5B8LU92"/>
<evidence type="ECO:0000256" key="2">
    <source>
        <dbReference type="ARBA" id="ARBA00023239"/>
    </source>
</evidence>
<dbReference type="RefSeq" id="WP_146290684.1">
    <property type="nucleotide sequence ID" value="NZ_CP042304.1"/>
</dbReference>
<comment type="similarity">
    <text evidence="1">Belongs to the class-I fumarase family.</text>
</comment>
<organism evidence="4 5">
    <name type="scientific">Devosia ginsengisoli</name>
    <dbReference type="NCBI Taxonomy" id="400770"/>
    <lineage>
        <taxon>Bacteria</taxon>
        <taxon>Pseudomonadati</taxon>
        <taxon>Pseudomonadota</taxon>
        <taxon>Alphaproteobacteria</taxon>
        <taxon>Hyphomicrobiales</taxon>
        <taxon>Devosiaceae</taxon>
        <taxon>Devosia</taxon>
    </lineage>
</organism>
<dbReference type="GO" id="GO:0016836">
    <property type="term" value="F:hydro-lyase activity"/>
    <property type="evidence" value="ECO:0007669"/>
    <property type="project" value="InterPro"/>
</dbReference>
<dbReference type="KEGG" id="dea:FPZ08_14620"/>
<keyword evidence="2" id="KW-0456">Lyase</keyword>
<dbReference type="InterPro" id="IPR004647">
    <property type="entry name" value="Fe-S_hydro-lyase_TtdB-typ_cat"/>
</dbReference>
<feature type="domain" description="Fe-S hydro-lyase tartrate dehydratase beta-type catalytic" evidence="3">
    <location>
        <begin position="4"/>
        <end position="180"/>
    </location>
</feature>
<evidence type="ECO:0000256" key="1">
    <source>
        <dbReference type="ARBA" id="ARBA00008876"/>
    </source>
</evidence>